<dbReference type="GO" id="GO:0009007">
    <property type="term" value="F:site-specific DNA-methyltransferase (adenine-specific) activity"/>
    <property type="evidence" value="ECO:0007669"/>
    <property type="project" value="UniProtKB-EC"/>
</dbReference>
<sequence>MAISDNAATYLGIQNENEFYSAHYLSEVFDGDIRDLIQQWQAKEQQDRESQQSIIFEPPYQRLKNLARPYFKTHEKIQRERSLKASLEDRRELHQQLLSALDIPFAPYNHVFSIGNKDVELPILSAYPNQQQPKLMVVEAIDKEQDGFDPFSLGLLKEQFFGLGPHADALVHPAKDGARIKWSDIINDHIFKMQEPPRWVLILGDRQAILVDRFKWLQNRVLRFDWDEILGRKDTKTLQATAALLFKDSLVPEDGDSLLDSLDENAHKHAFGVSEDLKYALREAIELLGNEATEQLLQRKDISWAGEKTGLNPDQLSRECLRYMYRLLFLFYIEARPELGYVPIKTSHSYLKGYSLESLRDLEMVQLQSEQSLKGHYFHYSIQKLFNLIHTGKPHNQGDLLLEGSYNASSTGLTGFDIHALDSHLFDPKRTVYLEKVKFTNQTLQRVIRLMSLTRETSGRGRQRRGRVSYAQLGINQLGAVYEALLSYRGFFAKEDLYEVKRPQDNYDELHEGYFVTATEIDSYADDEKVYERNDEGLKVLKKHPKGKFIYRLAGRDRQKSASYYTPEVLTKSLVKYTLREKLGADLEKVSADDILKLTVCEPAMGSAAFLNEAVNQLAEAYLVKKQSELNQRIEMKDYQHELQTVKMHIADHNVFGVDLNSIAVELAEVSLWLNSINGSNQVPWFGYQLFNGNSLIGTRRQVYDEKQIKTKVKVDKWFNFAPKRLAPESLARKKSDRANTEVYHFLLPDPDMANVTDRDAKALKPEKFETIKNWRKGFLSNLEAWEIETLQQFSDVIDELWSQHVQTLRADRARTEDQFKIWGQESKGHTTTTAAKDEIHANGIFNHDALIATPYHRLKLVMDYWCALWFWPIEKADLLPDRATWMMELKLVLESEVYDFHQPEQGGFDFDAPVVDTQPALTGFEKPQHDLFGDDQLSLTVQEEKLSQVLTAKGELHLPSLYKQHPRLQLVKELADKFKFFHWELTFADVFADRGGFDVMLGNPPWLRIEWNESGVLGDFNPEFLIKKLSATQIKNLRNNAITSDKELELSWFGELEDAEGTQNFLNAQQNYPELKGVQTNLYKCFLPQAWNWTKKNGVSGFLHPEGIYDDPTGGDFRANIYRRLRAHFQFQNQYILFPIGHRVRFSINIFGEMRDKISFNNLSNLFHPKTIDFCFSHNGQGQVPGIKNLDDKWDISGHLNRIIKIDLDTLGSFAKLYDEDGTSALKARLPTIQSIEVLSVLKKIGLNDYKVSDLGENYFCTVMFDETSAQKDQLLRRDTSLVHSRRDLVLSGPHFYVANPCYKTPRAICTEKSHYDVIDLNNLPVSYLPRTNYVPSYTESFEQKIPCVSWIDTNNSASLPVTSYFKHVNRRAINSSSERTAIGAIAPKDVVHINGVFSVLFKNYNDLLTFNAFFNSLIIDFYVKSTGKSDCRGDLVRNIPLINKNPNKFLLIRILSLNCLTDHYVELWDKSWNPDYLKDSWTSNILINANYFRNLKFNWVKECALRTDFERRQALLEIDVLVAMELGMTLQELLTIYRVQFPVMQQYERETYYDQSGRIVFTPSKGLVGVGLSRKAGPRDPSVIIEYTDGKKESKPLGWTEAQKLPDGSKIHRTILDDTQPGGPVERVITYTSPWYLPNREEDYKQAWEVFTARFKAQEGV</sequence>
<dbReference type="InterPro" id="IPR029063">
    <property type="entry name" value="SAM-dependent_MTases_sf"/>
</dbReference>
<comment type="catalytic activity">
    <reaction evidence="5">
        <text>a 2'-deoxyadenosine in DNA + S-adenosyl-L-methionine = an N(6)-methyl-2'-deoxyadenosine in DNA + S-adenosyl-L-homocysteine + H(+)</text>
        <dbReference type="Rhea" id="RHEA:15197"/>
        <dbReference type="Rhea" id="RHEA-COMP:12418"/>
        <dbReference type="Rhea" id="RHEA-COMP:12419"/>
        <dbReference type="ChEBI" id="CHEBI:15378"/>
        <dbReference type="ChEBI" id="CHEBI:57856"/>
        <dbReference type="ChEBI" id="CHEBI:59789"/>
        <dbReference type="ChEBI" id="CHEBI:90615"/>
        <dbReference type="ChEBI" id="CHEBI:90616"/>
        <dbReference type="EC" id="2.1.1.72"/>
    </reaction>
</comment>
<evidence type="ECO:0000256" key="2">
    <source>
        <dbReference type="ARBA" id="ARBA00022603"/>
    </source>
</evidence>
<dbReference type="Pfam" id="PF07669">
    <property type="entry name" value="Eco57I"/>
    <property type="match status" value="1"/>
</dbReference>
<dbReference type="GO" id="GO:0032259">
    <property type="term" value="P:methylation"/>
    <property type="evidence" value="ECO:0007669"/>
    <property type="project" value="UniProtKB-KW"/>
</dbReference>
<dbReference type="PANTHER" id="PTHR33841">
    <property type="entry name" value="DNA METHYLTRANSFERASE YEEA-RELATED"/>
    <property type="match status" value="1"/>
</dbReference>
<name>A0A1R7QGD7_ACIJO</name>
<dbReference type="REBASE" id="196864">
    <property type="entry name" value="AjoC6ORF3009P"/>
</dbReference>
<gene>
    <name evidence="7" type="ORF">ACNJC6_03009</name>
</gene>
<keyword evidence="3" id="KW-0808">Transferase</keyword>
<dbReference type="InterPro" id="IPR011639">
    <property type="entry name" value="MethylTrfase_TaqI-like_dom"/>
</dbReference>
<dbReference type="Gene3D" id="3.40.50.150">
    <property type="entry name" value="Vaccinia Virus protein VP39"/>
    <property type="match status" value="2"/>
</dbReference>
<dbReference type="EMBL" id="FUUY01000012">
    <property type="protein sequence ID" value="SJX23348.1"/>
    <property type="molecule type" value="Genomic_DNA"/>
</dbReference>
<proteinExistence type="predicted"/>
<reference evidence="7 8" key="1">
    <citation type="submission" date="2017-02" db="EMBL/GenBank/DDBJ databases">
        <authorList>
            <person name="Peterson S.W."/>
        </authorList>
    </citation>
    <scope>NUCLEOTIDE SEQUENCE [LARGE SCALE GENOMIC DNA]</scope>
    <source>
        <strain evidence="7">C6</strain>
    </source>
</reference>
<dbReference type="Proteomes" id="UP000196240">
    <property type="component" value="Unassembled WGS sequence"/>
</dbReference>
<evidence type="ECO:0000256" key="5">
    <source>
        <dbReference type="ARBA" id="ARBA00047942"/>
    </source>
</evidence>
<evidence type="ECO:0000313" key="7">
    <source>
        <dbReference type="EMBL" id="SJX23348.1"/>
    </source>
</evidence>
<organism evidence="7 8">
    <name type="scientific">Acinetobacter johnsonii</name>
    <dbReference type="NCBI Taxonomy" id="40214"/>
    <lineage>
        <taxon>Bacteria</taxon>
        <taxon>Pseudomonadati</taxon>
        <taxon>Pseudomonadota</taxon>
        <taxon>Gammaproteobacteria</taxon>
        <taxon>Moraxellales</taxon>
        <taxon>Moraxellaceae</taxon>
        <taxon>Acinetobacter</taxon>
    </lineage>
</organism>
<feature type="domain" description="Type II methyltransferase M.TaqI-like" evidence="6">
    <location>
        <begin position="934"/>
        <end position="1015"/>
    </location>
</feature>
<protein>
    <recommendedName>
        <fullName evidence="1">site-specific DNA-methyltransferase (adenine-specific)</fullName>
        <ecNumber evidence="1">2.1.1.72</ecNumber>
    </recommendedName>
</protein>
<dbReference type="RefSeq" id="WP_087014402.1">
    <property type="nucleotide sequence ID" value="NZ_FUUY01000012.1"/>
</dbReference>
<dbReference type="EC" id="2.1.1.72" evidence="1"/>
<evidence type="ECO:0000256" key="4">
    <source>
        <dbReference type="ARBA" id="ARBA00022691"/>
    </source>
</evidence>
<keyword evidence="2" id="KW-0489">Methyltransferase</keyword>
<dbReference type="InterPro" id="IPR050953">
    <property type="entry name" value="N4_N6_ade-DNA_methylase"/>
</dbReference>
<evidence type="ECO:0000256" key="3">
    <source>
        <dbReference type="ARBA" id="ARBA00022679"/>
    </source>
</evidence>
<evidence type="ECO:0000256" key="1">
    <source>
        <dbReference type="ARBA" id="ARBA00011900"/>
    </source>
</evidence>
<dbReference type="SUPFAM" id="SSF53335">
    <property type="entry name" value="S-adenosyl-L-methionine-dependent methyltransferases"/>
    <property type="match status" value="1"/>
</dbReference>
<accession>A0A1R7QGD7</accession>
<evidence type="ECO:0000259" key="6">
    <source>
        <dbReference type="Pfam" id="PF07669"/>
    </source>
</evidence>
<dbReference type="PANTHER" id="PTHR33841:SF1">
    <property type="entry name" value="DNA METHYLTRANSFERASE A"/>
    <property type="match status" value="1"/>
</dbReference>
<keyword evidence="4" id="KW-0949">S-adenosyl-L-methionine</keyword>
<dbReference type="GO" id="GO:0006304">
    <property type="term" value="P:DNA modification"/>
    <property type="evidence" value="ECO:0007669"/>
    <property type="project" value="InterPro"/>
</dbReference>
<evidence type="ECO:0000313" key="8">
    <source>
        <dbReference type="Proteomes" id="UP000196240"/>
    </source>
</evidence>